<accession>A0A0F9I5B8</accession>
<dbReference type="GO" id="GO:0003677">
    <property type="term" value="F:DNA binding"/>
    <property type="evidence" value="ECO:0007669"/>
    <property type="project" value="TreeGrafter"/>
</dbReference>
<keyword evidence="2" id="KW-0489">Methyltransferase</keyword>
<dbReference type="Gene3D" id="3.40.50.150">
    <property type="entry name" value="Vaccinia Virus protein VP39"/>
    <property type="match status" value="1"/>
</dbReference>
<evidence type="ECO:0000313" key="5">
    <source>
        <dbReference type="EMBL" id="KKL82587.1"/>
    </source>
</evidence>
<name>A0A0F9I5B8_9ZZZZ</name>
<dbReference type="AlphaFoldDB" id="A0A0F9I5B8"/>
<keyword evidence="3" id="KW-0808">Transferase</keyword>
<dbReference type="GO" id="GO:0003886">
    <property type="term" value="F:DNA (cytosine-5-)-methyltransferase activity"/>
    <property type="evidence" value="ECO:0007669"/>
    <property type="project" value="UniProtKB-EC"/>
</dbReference>
<dbReference type="EC" id="2.1.1.37" evidence="1"/>
<sequence>MTRQLEIQLHDDDLVVDGFAGGGGTSLGLERALGRSPDIAINHDREAINMHAENHPGTRHLHTDIHDVDPVVVTRGRRVGLAWFSPDCKHHSKAKGGRPRDKNLRDLAWVIVRWAKAVRPRVIMLENVEEFASWGPLDRNNQIIKSRKGETFRAWWRALEAEGYHVDMRLLRACNYGTPTIRKRLFVIARCDGLPIAWPESTHGPGTENPWRVAAECIQWEHVCPSIFERKRPLVDRTMRRIAKGMWKYVIDAGEPFIAPLTHAGDTRVHSLRDPMRTVTSAHRGEFGIVSPTLIQTSYGERPGQAPRVPGLHKPLGTVVAGGNKWGLVSAFLAKHYGERATGGWNGGAELARPFGTVTSRDHHSLVTSHIMKYRNHSGGRPMLEPLDTVLAGGWHFAEVRAFLTKYYGTRSCGQSLDTPAHTVTSRDRFGLITVAGADFTIGDIGMRMLQPRELYR</sequence>
<dbReference type="PANTHER" id="PTHR10629:SF52">
    <property type="entry name" value="DNA (CYTOSINE-5)-METHYLTRANSFERASE 1"/>
    <property type="match status" value="1"/>
</dbReference>
<evidence type="ECO:0000256" key="2">
    <source>
        <dbReference type="ARBA" id="ARBA00022603"/>
    </source>
</evidence>
<dbReference type="GO" id="GO:0044027">
    <property type="term" value="P:negative regulation of gene expression via chromosomal CpG island methylation"/>
    <property type="evidence" value="ECO:0007669"/>
    <property type="project" value="TreeGrafter"/>
</dbReference>
<feature type="non-terminal residue" evidence="5">
    <location>
        <position position="457"/>
    </location>
</feature>
<dbReference type="GO" id="GO:0032259">
    <property type="term" value="P:methylation"/>
    <property type="evidence" value="ECO:0007669"/>
    <property type="project" value="UniProtKB-KW"/>
</dbReference>
<dbReference type="InterPro" id="IPR029063">
    <property type="entry name" value="SAM-dependent_MTases_sf"/>
</dbReference>
<gene>
    <name evidence="5" type="ORF">LCGC14_1983290</name>
</gene>
<comment type="caution">
    <text evidence="5">The sequence shown here is derived from an EMBL/GenBank/DDBJ whole genome shotgun (WGS) entry which is preliminary data.</text>
</comment>
<evidence type="ECO:0000256" key="4">
    <source>
        <dbReference type="ARBA" id="ARBA00022691"/>
    </source>
</evidence>
<evidence type="ECO:0000256" key="1">
    <source>
        <dbReference type="ARBA" id="ARBA00011975"/>
    </source>
</evidence>
<dbReference type="PANTHER" id="PTHR10629">
    <property type="entry name" value="CYTOSINE-SPECIFIC METHYLTRANSFERASE"/>
    <property type="match status" value="1"/>
</dbReference>
<dbReference type="InterPro" id="IPR001525">
    <property type="entry name" value="C5_MeTfrase"/>
</dbReference>
<proteinExistence type="predicted"/>
<dbReference type="SUPFAM" id="SSF53335">
    <property type="entry name" value="S-adenosyl-L-methionine-dependent methyltransferases"/>
    <property type="match status" value="1"/>
</dbReference>
<dbReference type="PROSITE" id="PS51679">
    <property type="entry name" value="SAM_MT_C5"/>
    <property type="match status" value="1"/>
</dbReference>
<organism evidence="5">
    <name type="scientific">marine sediment metagenome</name>
    <dbReference type="NCBI Taxonomy" id="412755"/>
    <lineage>
        <taxon>unclassified sequences</taxon>
        <taxon>metagenomes</taxon>
        <taxon>ecological metagenomes</taxon>
    </lineage>
</organism>
<keyword evidence="4" id="KW-0949">S-adenosyl-L-methionine</keyword>
<evidence type="ECO:0000256" key="3">
    <source>
        <dbReference type="ARBA" id="ARBA00022679"/>
    </source>
</evidence>
<dbReference type="PRINTS" id="PR00105">
    <property type="entry name" value="C5METTRFRASE"/>
</dbReference>
<dbReference type="EMBL" id="LAZR01022236">
    <property type="protein sequence ID" value="KKL82587.1"/>
    <property type="molecule type" value="Genomic_DNA"/>
</dbReference>
<protein>
    <recommendedName>
        <fullName evidence="1">DNA (cytosine-5-)-methyltransferase</fullName>
        <ecNumber evidence="1">2.1.1.37</ecNumber>
    </recommendedName>
</protein>
<dbReference type="Pfam" id="PF00145">
    <property type="entry name" value="DNA_methylase"/>
    <property type="match status" value="1"/>
</dbReference>
<dbReference type="InterPro" id="IPR050390">
    <property type="entry name" value="C5-Methyltransferase"/>
</dbReference>
<reference evidence="5" key="1">
    <citation type="journal article" date="2015" name="Nature">
        <title>Complex archaea that bridge the gap between prokaryotes and eukaryotes.</title>
        <authorList>
            <person name="Spang A."/>
            <person name="Saw J.H."/>
            <person name="Jorgensen S.L."/>
            <person name="Zaremba-Niedzwiedzka K."/>
            <person name="Martijn J."/>
            <person name="Lind A.E."/>
            <person name="van Eijk R."/>
            <person name="Schleper C."/>
            <person name="Guy L."/>
            <person name="Ettema T.J."/>
        </authorList>
    </citation>
    <scope>NUCLEOTIDE SEQUENCE</scope>
</reference>